<sequence length="310" mass="31858">MSVVVGVAPGHCSHAAVHLAVLLARSYGQPLVVAAVNAAGWGAGRSLGVDGEYRRFVVDQARAALDEARALVPADIAAQYLVHDASSSRRGLLEVCEQHRAIRLVVGAKDEGPHGEIALGSVVTGLLQSAHVPVAIAPRGFGAGPGARLERITAAYSGSETSAELALASAVIAAESGCGIRLAAFFARPRALAAAAIGLDAEDAVIAEWSATIREQADEILDDIERLDPAPASIEMVVGAGADWGEALRAVDWKRAEALLVGSSSLGPIARVSLGSHAVKIVRHSPVPVVVVPRRATDDYIAQGRPASAG</sequence>
<evidence type="ECO:0000313" key="4">
    <source>
        <dbReference type="Proteomes" id="UP000285768"/>
    </source>
</evidence>
<comment type="similarity">
    <text evidence="1">Belongs to the universal stress protein A family.</text>
</comment>
<dbReference type="PRINTS" id="PR01438">
    <property type="entry name" value="UNVRSLSTRESS"/>
</dbReference>
<proteinExistence type="inferred from homology"/>
<feature type="domain" description="UspA" evidence="2">
    <location>
        <begin position="150"/>
        <end position="293"/>
    </location>
</feature>
<dbReference type="InterPro" id="IPR006016">
    <property type="entry name" value="UspA"/>
</dbReference>
<dbReference type="InterPro" id="IPR014729">
    <property type="entry name" value="Rossmann-like_a/b/a_fold"/>
</dbReference>
<evidence type="ECO:0000313" key="3">
    <source>
        <dbReference type="EMBL" id="QAB18154.1"/>
    </source>
</evidence>
<organism evidence="3 4">
    <name type="scientific">Leucobacter muris</name>
    <dbReference type="NCBI Taxonomy" id="1935379"/>
    <lineage>
        <taxon>Bacteria</taxon>
        <taxon>Bacillati</taxon>
        <taxon>Actinomycetota</taxon>
        <taxon>Actinomycetes</taxon>
        <taxon>Micrococcales</taxon>
        <taxon>Microbacteriaceae</taxon>
        <taxon>Leucobacter</taxon>
    </lineage>
</organism>
<protein>
    <submittedName>
        <fullName evidence="3">Universal stress protein</fullName>
    </submittedName>
</protein>
<accession>A0ABX5QGD6</accession>
<dbReference type="RefSeq" id="WP_128387085.1">
    <property type="nucleotide sequence ID" value="NZ_CP035037.1"/>
</dbReference>
<dbReference type="PANTHER" id="PTHR31964">
    <property type="entry name" value="ADENINE NUCLEOTIDE ALPHA HYDROLASES-LIKE SUPERFAMILY PROTEIN"/>
    <property type="match status" value="1"/>
</dbReference>
<dbReference type="Proteomes" id="UP000285768">
    <property type="component" value="Chromosome"/>
</dbReference>
<dbReference type="CDD" id="cd00293">
    <property type="entry name" value="USP-like"/>
    <property type="match status" value="1"/>
</dbReference>
<name>A0ABX5QGD6_9MICO</name>
<feature type="domain" description="UspA" evidence="2">
    <location>
        <begin position="2"/>
        <end position="137"/>
    </location>
</feature>
<dbReference type="PANTHER" id="PTHR31964:SF144">
    <property type="entry name" value="USPA DOMAIN-CONTAINING PROTEIN"/>
    <property type="match status" value="1"/>
</dbReference>
<evidence type="ECO:0000259" key="2">
    <source>
        <dbReference type="Pfam" id="PF00582"/>
    </source>
</evidence>
<dbReference type="Gene3D" id="3.40.50.620">
    <property type="entry name" value="HUPs"/>
    <property type="match status" value="2"/>
</dbReference>
<gene>
    <name evidence="3" type="ORF">Leucomu_09695</name>
</gene>
<keyword evidence="4" id="KW-1185">Reference proteome</keyword>
<reference evidence="3 4" key="1">
    <citation type="submission" date="2019-01" db="EMBL/GenBank/DDBJ databases">
        <title>Leucobacter muris sp. nov. isolated from the nose of a laboratory mouse.</title>
        <authorList>
            <person name="Benga L."/>
            <person name="Sproeer C."/>
            <person name="Schumann P."/>
            <person name="Verbarg S."/>
            <person name="Bunk B."/>
            <person name="Engelhardt E."/>
            <person name="Benten P.M."/>
            <person name="Sager M."/>
        </authorList>
    </citation>
    <scope>NUCLEOTIDE SEQUENCE [LARGE SCALE GENOMIC DNA]</scope>
    <source>
        <strain evidence="3 4">DSM 101948</strain>
    </source>
</reference>
<dbReference type="SUPFAM" id="SSF52402">
    <property type="entry name" value="Adenine nucleotide alpha hydrolases-like"/>
    <property type="match status" value="2"/>
</dbReference>
<dbReference type="InterPro" id="IPR006015">
    <property type="entry name" value="Universal_stress_UspA"/>
</dbReference>
<evidence type="ECO:0000256" key="1">
    <source>
        <dbReference type="ARBA" id="ARBA00008791"/>
    </source>
</evidence>
<dbReference type="Pfam" id="PF00582">
    <property type="entry name" value="Usp"/>
    <property type="match status" value="2"/>
</dbReference>
<dbReference type="EMBL" id="CP035037">
    <property type="protein sequence ID" value="QAB18154.1"/>
    <property type="molecule type" value="Genomic_DNA"/>
</dbReference>